<dbReference type="Proteomes" id="UP000542813">
    <property type="component" value="Unassembled WGS sequence"/>
</dbReference>
<reference evidence="1 2" key="1">
    <citation type="submission" date="2020-08" db="EMBL/GenBank/DDBJ databases">
        <title>Sequencing the genomes of 1000 actinobacteria strains.</title>
        <authorList>
            <person name="Klenk H.-P."/>
        </authorList>
    </citation>
    <scope>NUCLEOTIDE SEQUENCE [LARGE SCALE GENOMIC DNA]</scope>
    <source>
        <strain evidence="1 2">DSM 102122</strain>
    </source>
</reference>
<sequence>MKESSLPADYVDGSAGMSRRHVLSAGMGLAAVGAVAAVGASVAEAAVGADRVDAGRFDDPSRIISAGPITLSARGRPAPLEVRVTAPATGRRLPVILFAHGHGQVNFLNSYLGYGPIVDFLSSHGFVVIQPTFLDATALGLRDADDPDAPLYARARAEDMSRVLDQLDVIERAVPHLAGRLARDKIAAVGHSLGGHTAALLLGMQYDDPSQGGRKVSLADRRIRAGVVIAGPGRGGDALRDGVAELYPALNAPDFSTMRTPALVVAGDRDLSTAFTDLGASWRMDAYFLAPAPKSLLTVFDGEHQLGGICGYDSVLTTDENPQRVAAVGRLTSAYLRTAFNRTDPAWQQARDALTTGANAIGQVDSK</sequence>
<dbReference type="PANTHER" id="PTHR33428:SF14">
    <property type="entry name" value="CARBOXYLESTERASE TYPE B DOMAIN-CONTAINING PROTEIN"/>
    <property type="match status" value="1"/>
</dbReference>
<dbReference type="EMBL" id="JACHMM010000001">
    <property type="protein sequence ID" value="MBB5790396.1"/>
    <property type="molecule type" value="Genomic_DNA"/>
</dbReference>
<evidence type="ECO:0000313" key="1">
    <source>
        <dbReference type="EMBL" id="MBB5790396.1"/>
    </source>
</evidence>
<dbReference type="AlphaFoldDB" id="A0A7W9GVB2"/>
<dbReference type="PANTHER" id="PTHR33428">
    <property type="entry name" value="CHLOROPHYLLASE-2, CHLOROPLASTIC"/>
    <property type="match status" value="1"/>
</dbReference>
<keyword evidence="2" id="KW-1185">Reference proteome</keyword>
<dbReference type="InterPro" id="IPR006311">
    <property type="entry name" value="TAT_signal"/>
</dbReference>
<dbReference type="GO" id="GO:0016787">
    <property type="term" value="F:hydrolase activity"/>
    <property type="evidence" value="ECO:0007669"/>
    <property type="project" value="UniProtKB-KW"/>
</dbReference>
<dbReference type="PROSITE" id="PS51318">
    <property type="entry name" value="TAT"/>
    <property type="match status" value="1"/>
</dbReference>
<protein>
    <submittedName>
        <fullName evidence="1">Putative dienelactone hydrolase</fullName>
    </submittedName>
</protein>
<keyword evidence="1" id="KW-0378">Hydrolase</keyword>
<proteinExistence type="predicted"/>
<dbReference type="SUPFAM" id="SSF53474">
    <property type="entry name" value="alpha/beta-Hydrolases"/>
    <property type="match status" value="1"/>
</dbReference>
<dbReference type="InterPro" id="IPR029058">
    <property type="entry name" value="AB_hydrolase_fold"/>
</dbReference>
<dbReference type="Gene3D" id="3.40.50.1820">
    <property type="entry name" value="alpha/beta hydrolase"/>
    <property type="match status" value="1"/>
</dbReference>
<dbReference type="RefSeq" id="WP_221441283.1">
    <property type="nucleotide sequence ID" value="NZ_JACHMM010000001.1"/>
</dbReference>
<organism evidence="1 2">
    <name type="scientific">Jiangella mangrovi</name>
    <dbReference type="NCBI Taxonomy" id="1524084"/>
    <lineage>
        <taxon>Bacteria</taxon>
        <taxon>Bacillati</taxon>
        <taxon>Actinomycetota</taxon>
        <taxon>Actinomycetes</taxon>
        <taxon>Jiangellales</taxon>
        <taxon>Jiangellaceae</taxon>
        <taxon>Jiangella</taxon>
    </lineage>
</organism>
<dbReference type="InterPro" id="IPR017395">
    <property type="entry name" value="Chlorophyllase-like"/>
</dbReference>
<accession>A0A7W9GVB2</accession>
<evidence type="ECO:0000313" key="2">
    <source>
        <dbReference type="Proteomes" id="UP000542813"/>
    </source>
</evidence>
<dbReference type="Pfam" id="PF07224">
    <property type="entry name" value="Chlorophyllase"/>
    <property type="match status" value="1"/>
</dbReference>
<name>A0A7W9GVB2_9ACTN</name>
<comment type="caution">
    <text evidence="1">The sequence shown here is derived from an EMBL/GenBank/DDBJ whole genome shotgun (WGS) entry which is preliminary data.</text>
</comment>
<gene>
    <name evidence="1" type="ORF">HD601_004971</name>
</gene>